<gene>
    <name evidence="1" type="ORF">ACFSY7_17920</name>
</gene>
<protein>
    <submittedName>
        <fullName evidence="1">Phage head closure protein</fullName>
    </submittedName>
</protein>
<dbReference type="NCBIfam" id="TIGR01563">
    <property type="entry name" value="gp16_SPP1"/>
    <property type="match status" value="1"/>
</dbReference>
<organism evidence="1 2">
    <name type="scientific">Kurthia populi</name>
    <dbReference type="NCBI Taxonomy" id="1562132"/>
    <lineage>
        <taxon>Bacteria</taxon>
        <taxon>Bacillati</taxon>
        <taxon>Bacillota</taxon>
        <taxon>Bacilli</taxon>
        <taxon>Bacillales</taxon>
        <taxon>Caryophanaceae</taxon>
        <taxon>Kurthia</taxon>
    </lineage>
</organism>
<reference evidence="2" key="1">
    <citation type="journal article" date="2019" name="Int. J. Syst. Evol. Microbiol.">
        <title>The Global Catalogue of Microorganisms (GCM) 10K type strain sequencing project: providing services to taxonomists for standard genome sequencing and annotation.</title>
        <authorList>
            <consortium name="The Broad Institute Genomics Platform"/>
            <consortium name="The Broad Institute Genome Sequencing Center for Infectious Disease"/>
            <person name="Wu L."/>
            <person name="Ma J."/>
        </authorList>
    </citation>
    <scope>NUCLEOTIDE SEQUENCE [LARGE SCALE GENOMIC DNA]</scope>
    <source>
        <strain evidence="2">KCTC 33522</strain>
    </source>
</reference>
<comment type="caution">
    <text evidence="1">The sequence shown here is derived from an EMBL/GenBank/DDBJ whole genome shotgun (WGS) entry which is preliminary data.</text>
</comment>
<proteinExistence type="predicted"/>
<dbReference type="InterPro" id="IPR008767">
    <property type="entry name" value="Phage_SPP1_head-tail_adaptor"/>
</dbReference>
<dbReference type="RefSeq" id="WP_380149008.1">
    <property type="nucleotide sequence ID" value="NZ_JBHUOR010000138.1"/>
</dbReference>
<accession>A0ABW5Y4U2</accession>
<keyword evidence="2" id="KW-1185">Reference proteome</keyword>
<evidence type="ECO:0000313" key="2">
    <source>
        <dbReference type="Proteomes" id="UP001597568"/>
    </source>
</evidence>
<name>A0ABW5Y4U2_9BACL</name>
<dbReference type="EMBL" id="JBHUOR010000138">
    <property type="protein sequence ID" value="MFD2870374.1"/>
    <property type="molecule type" value="Genomic_DNA"/>
</dbReference>
<sequence>MDTLNDVAELLQEQIVKTSLGQERKTFVANEVFCKKKSITRTEYFTAGQSGLRPSAMFKVHLLDYDEELYIRYDQKIYSIYRTFENGDFIELYCEVRSGANQSTK</sequence>
<dbReference type="Proteomes" id="UP001597568">
    <property type="component" value="Unassembled WGS sequence"/>
</dbReference>
<evidence type="ECO:0000313" key="1">
    <source>
        <dbReference type="EMBL" id="MFD2870374.1"/>
    </source>
</evidence>